<feature type="region of interest" description="Disordered" evidence="3">
    <location>
        <begin position="602"/>
        <end position="630"/>
    </location>
</feature>
<feature type="compositionally biased region" description="Polar residues" evidence="3">
    <location>
        <begin position="864"/>
        <end position="875"/>
    </location>
</feature>
<evidence type="ECO:0000313" key="8">
    <source>
        <dbReference type="Proteomes" id="UP000825729"/>
    </source>
</evidence>
<gene>
    <name evidence="7" type="ORF">H6P81_000315</name>
</gene>
<feature type="domain" description="PX" evidence="5">
    <location>
        <begin position="650"/>
        <end position="762"/>
    </location>
</feature>
<evidence type="ECO:0000256" key="2">
    <source>
        <dbReference type="ARBA" id="ARBA00022490"/>
    </source>
</evidence>
<evidence type="ECO:0000259" key="5">
    <source>
        <dbReference type="PROSITE" id="PS50195"/>
    </source>
</evidence>
<feature type="compositionally biased region" description="Basic and acidic residues" evidence="3">
    <location>
        <begin position="825"/>
        <end position="837"/>
    </location>
</feature>
<feature type="region of interest" description="Disordered" evidence="3">
    <location>
        <begin position="989"/>
        <end position="1020"/>
    </location>
</feature>
<reference evidence="7 8" key="1">
    <citation type="submission" date="2021-07" db="EMBL/GenBank/DDBJ databases">
        <title>The Aristolochia fimbriata genome: insights into angiosperm evolution, floral development and chemical biosynthesis.</title>
        <authorList>
            <person name="Jiao Y."/>
        </authorList>
    </citation>
    <scope>NUCLEOTIDE SEQUENCE [LARGE SCALE GENOMIC DNA]</scope>
    <source>
        <strain evidence="7">IBCAS-2021</strain>
        <tissue evidence="7">Leaf</tissue>
    </source>
</reference>
<evidence type="ECO:0000256" key="4">
    <source>
        <dbReference type="SAM" id="Phobius"/>
    </source>
</evidence>
<feature type="region of interest" description="Disordered" evidence="3">
    <location>
        <begin position="418"/>
        <end position="474"/>
    </location>
</feature>
<proteinExistence type="predicted"/>
<dbReference type="GO" id="GO:0005768">
    <property type="term" value="C:endosome"/>
    <property type="evidence" value="ECO:0007669"/>
    <property type="project" value="UniProtKB-ARBA"/>
</dbReference>
<feature type="domain" description="PXA" evidence="6">
    <location>
        <begin position="103"/>
        <end position="285"/>
    </location>
</feature>
<comment type="subcellular location">
    <subcellularLocation>
        <location evidence="1">Cytoplasm</location>
    </subcellularLocation>
</comment>
<feature type="compositionally biased region" description="Polar residues" evidence="3">
    <location>
        <begin position="454"/>
        <end position="463"/>
    </location>
</feature>
<feature type="region of interest" description="Disordered" evidence="3">
    <location>
        <begin position="808"/>
        <end position="837"/>
    </location>
</feature>
<dbReference type="PROSITE" id="PS51207">
    <property type="entry name" value="PXA"/>
    <property type="match status" value="1"/>
</dbReference>
<dbReference type="PROSITE" id="PS50195">
    <property type="entry name" value="PX"/>
    <property type="match status" value="1"/>
</dbReference>
<dbReference type="InterPro" id="IPR036871">
    <property type="entry name" value="PX_dom_sf"/>
</dbReference>
<feature type="transmembrane region" description="Helical" evidence="4">
    <location>
        <begin position="19"/>
        <end position="34"/>
    </location>
</feature>
<evidence type="ECO:0000256" key="3">
    <source>
        <dbReference type="SAM" id="MobiDB-lite"/>
    </source>
</evidence>
<dbReference type="GO" id="GO:0035091">
    <property type="term" value="F:phosphatidylinositol binding"/>
    <property type="evidence" value="ECO:0007669"/>
    <property type="project" value="InterPro"/>
</dbReference>
<feature type="region of interest" description="Disordered" evidence="3">
    <location>
        <begin position="331"/>
        <end position="368"/>
    </location>
</feature>
<dbReference type="SMART" id="SM00313">
    <property type="entry name" value="PXA"/>
    <property type="match status" value="1"/>
</dbReference>
<feature type="compositionally biased region" description="Polar residues" evidence="3">
    <location>
        <begin position="996"/>
        <end position="1009"/>
    </location>
</feature>
<dbReference type="SMART" id="SM00312">
    <property type="entry name" value="PX"/>
    <property type="match status" value="1"/>
</dbReference>
<evidence type="ECO:0000256" key="1">
    <source>
        <dbReference type="ARBA" id="ARBA00004496"/>
    </source>
</evidence>
<dbReference type="AlphaFoldDB" id="A0AAV7F7P9"/>
<dbReference type="InterPro" id="IPR051837">
    <property type="entry name" value="SortingNexin/PXDomain-PKLike"/>
</dbReference>
<dbReference type="Gene3D" id="3.30.1520.10">
    <property type="entry name" value="Phox-like domain"/>
    <property type="match status" value="1"/>
</dbReference>
<feature type="compositionally biased region" description="Acidic residues" evidence="3">
    <location>
        <begin position="492"/>
        <end position="506"/>
    </location>
</feature>
<feature type="region of interest" description="Disordered" evidence="3">
    <location>
        <begin position="288"/>
        <end position="315"/>
    </location>
</feature>
<dbReference type="EMBL" id="JAINDJ010000002">
    <property type="protein sequence ID" value="KAG9455807.1"/>
    <property type="molecule type" value="Genomic_DNA"/>
</dbReference>
<dbReference type="Pfam" id="PF00787">
    <property type="entry name" value="PX"/>
    <property type="match status" value="1"/>
</dbReference>
<dbReference type="SUPFAM" id="SSF64268">
    <property type="entry name" value="PX domain"/>
    <property type="match status" value="1"/>
</dbReference>
<dbReference type="InterPro" id="IPR001683">
    <property type="entry name" value="PX_dom"/>
</dbReference>
<keyword evidence="8" id="KW-1185">Reference proteome</keyword>
<sequence>MSSGRQTVKDLVEEAKKRIVLLVVCVVGLSYLMSLTSSSVWVNLPAAASLILFLRYISYDLDMRRRAAAYKSVSSTSNVPLGVPSEGPRVADETLNWRRKVNSPVVEAAIDKFTRHLVSEWVTDLWYSRLSPDKDAPEELVNVMNGVLGEISFRIRDVNLIDLLSRDIINLICNNLELYRTCQAKLQRSGVGQLTLDQWNVLVKQAMVSDNKLHPALISAEAEHRVLQQLMEGLMHVSFRPEDLQCSFFRYTVRELLVCAVIRPVLNMANPRFINEKIENVALSIASKNNKGDSPAMQNDSQTKKDPSKAASDSFSLSLDQTNKGLELVSFKQNESETTTDEVKQVANGRISDSHSAVPRSSLSSDSQNHNLKEVQVDGRSGDWGKLLDIISERKTQALAPEHFDNMWAKGRNYKKKETVSQSTMQPREKALSGESARCKVAKTTSEKNPKTLVPQSIENSCSQGGGSSVPQPLGISQEVEQKEVTYLNEVDVDTESSYPSEDDESSSVTGLDSPGTKVWDSKNNRNAVGPHIRHPLENIEGNLIRKGHNGPVSYSRLSKGRKRSRSSNQKLPIWQEVERSSFLLGDGRDILNASKVDIKSKEDDSESDGWGRVHSGAAASSSSSSISTSEGYVQSGKSSGYSVLADSFLRLRCEVLGANIVKSGSSTFAVYSISVTDANNNNWSIKRRFRHFEDLHRRLKEFPEYNLHLPPKHFLSPGLDISVVQARCKLLDTYLKKLLQLPNISRSIEVWDFLSVDSQTYVFSNSLSIIETLSVDLDAKAHDKSPRFPSLGEELDNHVILQDGASESKVKQSGMPNKQNHASDGLKSRMSRDDYSTRSLGNEYEKWMGYQSESDSDSKLPKVSSSVTKTQDTLKNAESVSNGLDNAPKSLLEVASDPTLPSEWIPPNLSIPILNLVDVVFQLQDGGWIRRQVFWVAKQVLQLGMGDAFDDWLIEKIQLLRKGSVIASIINRIEQILWPDGIFLTKHPKRRRPHSSVTGSQSPGSHSAMSPPRSEGPNSFVSELEAVEAARRAKFVRELMIDNAPAALVSLVGRKEYQRCAQDVYFFLQSPVCLKQLALELLELLLTSVFPELQDVVKRYYEEKEKFGQAAV</sequence>
<dbReference type="PANTHER" id="PTHR22999">
    <property type="entry name" value="PX SERINE/THREONINE KINASE PXK"/>
    <property type="match status" value="1"/>
</dbReference>
<dbReference type="PANTHER" id="PTHR22999:SF28">
    <property type="entry name" value="PHOX (PX) DOMAIN-CONTAINING PROTEIN"/>
    <property type="match status" value="1"/>
</dbReference>
<keyword evidence="2" id="KW-0963">Cytoplasm</keyword>
<keyword evidence="4" id="KW-1133">Transmembrane helix</keyword>
<evidence type="ECO:0000259" key="6">
    <source>
        <dbReference type="PROSITE" id="PS51207"/>
    </source>
</evidence>
<keyword evidence="4" id="KW-0812">Transmembrane</keyword>
<feature type="region of interest" description="Disordered" evidence="3">
    <location>
        <begin position="492"/>
        <end position="571"/>
    </location>
</feature>
<evidence type="ECO:0000313" key="7">
    <source>
        <dbReference type="EMBL" id="KAG9455807.1"/>
    </source>
</evidence>
<name>A0AAV7F7P9_ARIFI</name>
<protein>
    <submittedName>
        <fullName evidence="7">Uncharacterized protein</fullName>
    </submittedName>
</protein>
<accession>A0AAV7F7P9</accession>
<feature type="region of interest" description="Disordered" evidence="3">
    <location>
        <begin position="852"/>
        <end position="875"/>
    </location>
</feature>
<dbReference type="GO" id="GO:0016020">
    <property type="term" value="C:membrane"/>
    <property type="evidence" value="ECO:0007669"/>
    <property type="project" value="UniProtKB-ARBA"/>
</dbReference>
<dbReference type="Proteomes" id="UP000825729">
    <property type="component" value="Unassembled WGS sequence"/>
</dbReference>
<dbReference type="Pfam" id="PF02194">
    <property type="entry name" value="PXA"/>
    <property type="match status" value="1"/>
</dbReference>
<organism evidence="7 8">
    <name type="scientific">Aristolochia fimbriata</name>
    <name type="common">White veined hardy Dutchman's pipe vine</name>
    <dbReference type="NCBI Taxonomy" id="158543"/>
    <lineage>
        <taxon>Eukaryota</taxon>
        <taxon>Viridiplantae</taxon>
        <taxon>Streptophyta</taxon>
        <taxon>Embryophyta</taxon>
        <taxon>Tracheophyta</taxon>
        <taxon>Spermatophyta</taxon>
        <taxon>Magnoliopsida</taxon>
        <taxon>Magnoliidae</taxon>
        <taxon>Piperales</taxon>
        <taxon>Aristolochiaceae</taxon>
        <taxon>Aristolochia</taxon>
    </lineage>
</organism>
<comment type="caution">
    <text evidence="7">The sequence shown here is derived from an EMBL/GenBank/DDBJ whole genome shotgun (WGS) entry which is preliminary data.</text>
</comment>
<dbReference type="InterPro" id="IPR003114">
    <property type="entry name" value="Phox_assoc"/>
</dbReference>
<keyword evidence="4" id="KW-0472">Membrane</keyword>
<feature type="compositionally biased region" description="Polar residues" evidence="3">
    <location>
        <begin position="359"/>
        <end position="368"/>
    </location>
</feature>
<dbReference type="Pfam" id="PF08628">
    <property type="entry name" value="Nexin_C"/>
    <property type="match status" value="1"/>
</dbReference>
<feature type="compositionally biased region" description="Low complexity" evidence="3">
    <location>
        <begin position="616"/>
        <end position="630"/>
    </location>
</feature>
<dbReference type="InterPro" id="IPR013937">
    <property type="entry name" value="Sorting_nexin_C"/>
</dbReference>